<comment type="subcellular location">
    <subcellularLocation>
        <location evidence="10">Cell membrane</location>
        <topology evidence="10">Peripheral membrane protein</topology>
        <orientation evidence="10">Cytoplasmic side</orientation>
    </subcellularLocation>
</comment>
<evidence type="ECO:0000259" key="12">
    <source>
        <dbReference type="Pfam" id="PF04101"/>
    </source>
</evidence>
<evidence type="ECO:0000256" key="7">
    <source>
        <dbReference type="ARBA" id="ARBA00023136"/>
    </source>
</evidence>
<evidence type="ECO:0000259" key="11">
    <source>
        <dbReference type="Pfam" id="PF03033"/>
    </source>
</evidence>
<evidence type="ECO:0000256" key="2">
    <source>
        <dbReference type="ARBA" id="ARBA00022618"/>
    </source>
</evidence>
<dbReference type="SUPFAM" id="SSF53756">
    <property type="entry name" value="UDP-Glycosyltransferase/glycogen phosphorylase"/>
    <property type="match status" value="1"/>
</dbReference>
<keyword evidence="2 10" id="KW-0132">Cell division</keyword>
<dbReference type="InterPro" id="IPR006009">
    <property type="entry name" value="GlcNAc_MurG"/>
</dbReference>
<proteinExistence type="inferred from homology"/>
<accession>A0A120AHT6</accession>
<comment type="caution">
    <text evidence="13">The sequence shown here is derived from an EMBL/GenBank/DDBJ whole genome shotgun (WGS) entry which is preliminary data.</text>
</comment>
<feature type="binding site" evidence="10">
    <location>
        <position position="168"/>
    </location>
    <ligand>
        <name>UDP-N-acetyl-alpha-D-glucosamine</name>
        <dbReference type="ChEBI" id="CHEBI:57705"/>
    </ligand>
</feature>
<dbReference type="UniPathway" id="UPA00219"/>
<organism evidence="13 14">
    <name type="scientific">Lysobacter capsici AZ78</name>
    <dbReference type="NCBI Taxonomy" id="1444315"/>
    <lineage>
        <taxon>Bacteria</taxon>
        <taxon>Pseudomonadati</taxon>
        <taxon>Pseudomonadota</taxon>
        <taxon>Gammaproteobacteria</taxon>
        <taxon>Lysobacterales</taxon>
        <taxon>Lysobacteraceae</taxon>
        <taxon>Lysobacter</taxon>
    </lineage>
</organism>
<feature type="binding site" evidence="10">
    <location>
        <position position="250"/>
    </location>
    <ligand>
        <name>UDP-N-acetyl-alpha-D-glucosamine</name>
        <dbReference type="ChEBI" id="CHEBI:57705"/>
    </ligand>
</feature>
<dbReference type="Pfam" id="PF03033">
    <property type="entry name" value="Glyco_transf_28"/>
    <property type="match status" value="1"/>
</dbReference>
<evidence type="ECO:0000256" key="4">
    <source>
        <dbReference type="ARBA" id="ARBA00022679"/>
    </source>
</evidence>
<dbReference type="HAMAP" id="MF_00033">
    <property type="entry name" value="MurG"/>
    <property type="match status" value="1"/>
</dbReference>
<keyword evidence="1 10" id="KW-1003">Cell membrane</keyword>
<dbReference type="EC" id="2.4.1.227" evidence="10"/>
<dbReference type="GO" id="GO:0008360">
    <property type="term" value="P:regulation of cell shape"/>
    <property type="evidence" value="ECO:0007669"/>
    <property type="project" value="UniProtKB-KW"/>
</dbReference>
<evidence type="ECO:0000256" key="5">
    <source>
        <dbReference type="ARBA" id="ARBA00022960"/>
    </source>
</evidence>
<comment type="similarity">
    <text evidence="10">Belongs to the glycosyltransferase 28 family. MurG subfamily.</text>
</comment>
<keyword evidence="8 10" id="KW-0131">Cell cycle</keyword>
<dbReference type="GO" id="GO:0050511">
    <property type="term" value="F:undecaprenyldiphospho-muramoylpentapeptide beta-N-acetylglucosaminyltransferase activity"/>
    <property type="evidence" value="ECO:0007669"/>
    <property type="project" value="UniProtKB-UniRule"/>
</dbReference>
<keyword evidence="14" id="KW-1185">Reference proteome</keyword>
<sequence>MSELRTSERPVMILAGGTGGHIFPGLAVAKALLSRNVPVSWLGADGGMETRLVPQHGIEIDTIAISGVRGKGLATLLRAPFRLAASVRAAQRVLRARQPRAVISFGGYAAGPGGLAARLAGVPLIVHEQNRAPGMTNRVLSRFARRVLTGFPDTFPGGQEEVVGNPVRAEIAAVAPPAQRFAERSGPLRLLVLGGSQGARALNQAVPAAIAGLRGRVPCEVRHQSGEKLRVDAEQAYANAGVIASVEPFIADMAAAYAWADLVVCRSGALTLAELCAAGVGSVLVPFPQAVDDHQTKNARFLVDRGAAQLLPQAGDDLGARLSATIEILAERGVLLQMAEAARSIAKPDAADRVAQIVLEIAR</sequence>
<dbReference type="GO" id="GO:0005886">
    <property type="term" value="C:plasma membrane"/>
    <property type="evidence" value="ECO:0007669"/>
    <property type="project" value="UniProtKB-SubCell"/>
</dbReference>
<keyword evidence="3 10" id="KW-0328">Glycosyltransferase</keyword>
<evidence type="ECO:0000256" key="3">
    <source>
        <dbReference type="ARBA" id="ARBA00022676"/>
    </source>
</evidence>
<name>A0A120AHT6_9GAMM</name>
<dbReference type="GO" id="GO:0051301">
    <property type="term" value="P:cell division"/>
    <property type="evidence" value="ECO:0007669"/>
    <property type="project" value="UniProtKB-KW"/>
</dbReference>
<protein>
    <recommendedName>
        <fullName evidence="10">UDP-N-acetylglucosamine--N-acetylmuramyl-(pentapeptide) pyrophosphoryl-undecaprenol N-acetylglucosamine transferase</fullName>
        <ecNumber evidence="10">2.4.1.227</ecNumber>
    </recommendedName>
    <alternativeName>
        <fullName evidence="10">Undecaprenyl-PP-MurNAc-pentapeptide-UDPGlcNAc GlcNAc transferase</fullName>
    </alternativeName>
</protein>
<dbReference type="Gene3D" id="3.40.50.2000">
    <property type="entry name" value="Glycogen Phosphorylase B"/>
    <property type="match status" value="2"/>
</dbReference>
<reference evidence="13 14" key="1">
    <citation type="journal article" date="2014" name="Genome Announc.">
        <title>Draft Genome Sequence of Lysobacter capsici AZ78, a Bacterium Antagonistic to Plant-Pathogenic Oomycetes.</title>
        <authorList>
            <person name="Puopolo G."/>
            <person name="Sonego P."/>
            <person name="Engelen K."/>
            <person name="Pertot I."/>
        </authorList>
    </citation>
    <scope>NUCLEOTIDE SEQUENCE [LARGE SCALE GENOMIC DNA]</scope>
    <source>
        <strain evidence="13 14">AZ78</strain>
    </source>
</reference>
<gene>
    <name evidence="10" type="primary">murG</name>
    <name evidence="13" type="ORF">AZ78_4253</name>
</gene>
<evidence type="ECO:0000256" key="1">
    <source>
        <dbReference type="ARBA" id="ARBA00022475"/>
    </source>
</evidence>
<keyword evidence="7 10" id="KW-0472">Membrane</keyword>
<evidence type="ECO:0000313" key="13">
    <source>
        <dbReference type="EMBL" id="KWS06696.1"/>
    </source>
</evidence>
<dbReference type="RefSeq" id="WP_036104615.1">
    <property type="nucleotide sequence ID" value="NZ_JAJA02000001.1"/>
</dbReference>
<dbReference type="InterPro" id="IPR004276">
    <property type="entry name" value="GlycoTrans_28_N"/>
</dbReference>
<dbReference type="GO" id="GO:0005975">
    <property type="term" value="P:carbohydrate metabolic process"/>
    <property type="evidence" value="ECO:0007669"/>
    <property type="project" value="InterPro"/>
</dbReference>
<dbReference type="Proteomes" id="UP000023435">
    <property type="component" value="Unassembled WGS sequence"/>
</dbReference>
<dbReference type="EMBL" id="JAJA02000001">
    <property type="protein sequence ID" value="KWS06696.1"/>
    <property type="molecule type" value="Genomic_DNA"/>
</dbReference>
<keyword evidence="4 10" id="KW-0808">Transferase</keyword>
<dbReference type="GO" id="GO:0071555">
    <property type="term" value="P:cell wall organization"/>
    <property type="evidence" value="ECO:0007669"/>
    <property type="project" value="UniProtKB-KW"/>
</dbReference>
<comment type="pathway">
    <text evidence="10">Cell wall biogenesis; peptidoglycan biosynthesis.</text>
</comment>
<dbReference type="CDD" id="cd03785">
    <property type="entry name" value="GT28_MurG"/>
    <property type="match status" value="1"/>
</dbReference>
<dbReference type="PANTHER" id="PTHR21015:SF22">
    <property type="entry name" value="GLYCOSYLTRANSFERASE"/>
    <property type="match status" value="1"/>
</dbReference>
<feature type="domain" description="Glycosyltransferase family 28 N-terminal" evidence="11">
    <location>
        <begin position="11"/>
        <end position="148"/>
    </location>
</feature>
<evidence type="ECO:0000256" key="6">
    <source>
        <dbReference type="ARBA" id="ARBA00022984"/>
    </source>
</evidence>
<dbReference type="PANTHER" id="PTHR21015">
    <property type="entry name" value="UDP-N-ACETYLGLUCOSAMINE--N-ACETYLMURAMYL-(PENTAPEPTIDE) PYROPHOSPHORYL-UNDECAPRENOL N-ACETYLGLUCOSAMINE TRANSFERASE 1"/>
    <property type="match status" value="1"/>
</dbReference>
<dbReference type="GO" id="GO:0051991">
    <property type="term" value="F:UDP-N-acetyl-D-glucosamine:N-acetylmuramoyl-L-alanyl-D-glutamyl-meso-2,6-diaminopimelyl-D-alanyl-D-alanine-diphosphoundecaprenol 4-beta-N-acetylglucosaminlytransferase activity"/>
    <property type="evidence" value="ECO:0007669"/>
    <property type="project" value="RHEA"/>
</dbReference>
<feature type="domain" description="Glycosyl transferase family 28 C-terminal" evidence="12">
    <location>
        <begin position="190"/>
        <end position="353"/>
    </location>
</feature>
<dbReference type="NCBIfam" id="TIGR01133">
    <property type="entry name" value="murG"/>
    <property type="match status" value="1"/>
</dbReference>
<dbReference type="Pfam" id="PF04101">
    <property type="entry name" value="Glyco_tran_28_C"/>
    <property type="match status" value="1"/>
</dbReference>
<keyword evidence="5 10" id="KW-0133">Cell shape</keyword>
<evidence type="ECO:0000256" key="8">
    <source>
        <dbReference type="ARBA" id="ARBA00023306"/>
    </source>
</evidence>
<feature type="binding site" evidence="10">
    <location>
        <position position="295"/>
    </location>
    <ligand>
        <name>UDP-N-acetyl-alpha-D-glucosamine</name>
        <dbReference type="ChEBI" id="CHEBI:57705"/>
    </ligand>
</feature>
<evidence type="ECO:0000313" key="14">
    <source>
        <dbReference type="Proteomes" id="UP000023435"/>
    </source>
</evidence>
<dbReference type="GO" id="GO:0009252">
    <property type="term" value="P:peptidoglycan biosynthetic process"/>
    <property type="evidence" value="ECO:0007669"/>
    <property type="project" value="UniProtKB-UniRule"/>
</dbReference>
<dbReference type="OrthoDB" id="9808936at2"/>
<keyword evidence="6 10" id="KW-0573">Peptidoglycan synthesis</keyword>
<dbReference type="InterPro" id="IPR007235">
    <property type="entry name" value="Glyco_trans_28_C"/>
</dbReference>
<feature type="binding site" evidence="10">
    <location>
        <position position="130"/>
    </location>
    <ligand>
        <name>UDP-N-acetyl-alpha-D-glucosamine</name>
        <dbReference type="ChEBI" id="CHEBI:57705"/>
    </ligand>
</feature>
<comment type="caution">
    <text evidence="10">Lacks conserved residue(s) required for the propagation of feature annotation.</text>
</comment>
<keyword evidence="9 10" id="KW-0961">Cell wall biogenesis/degradation</keyword>
<evidence type="ECO:0000256" key="9">
    <source>
        <dbReference type="ARBA" id="ARBA00023316"/>
    </source>
</evidence>
<evidence type="ECO:0000256" key="10">
    <source>
        <dbReference type="HAMAP-Rule" id="MF_00033"/>
    </source>
</evidence>
<comment type="catalytic activity">
    <reaction evidence="10">
        <text>di-trans,octa-cis-undecaprenyl diphospho-N-acetyl-alpha-D-muramoyl-L-alanyl-D-glutamyl-meso-2,6-diaminopimeloyl-D-alanyl-D-alanine + UDP-N-acetyl-alpha-D-glucosamine = di-trans,octa-cis-undecaprenyl diphospho-[N-acetyl-alpha-D-glucosaminyl-(1-&gt;4)]-N-acetyl-alpha-D-muramoyl-L-alanyl-D-glutamyl-meso-2,6-diaminopimeloyl-D-alanyl-D-alanine + UDP + H(+)</text>
        <dbReference type="Rhea" id="RHEA:31227"/>
        <dbReference type="ChEBI" id="CHEBI:15378"/>
        <dbReference type="ChEBI" id="CHEBI:57705"/>
        <dbReference type="ChEBI" id="CHEBI:58223"/>
        <dbReference type="ChEBI" id="CHEBI:61387"/>
        <dbReference type="ChEBI" id="CHEBI:61388"/>
        <dbReference type="EC" id="2.4.1.227"/>
    </reaction>
</comment>
<feature type="binding site" evidence="10">
    <location>
        <position position="196"/>
    </location>
    <ligand>
        <name>UDP-N-acetyl-alpha-D-glucosamine</name>
        <dbReference type="ChEBI" id="CHEBI:57705"/>
    </ligand>
</feature>
<comment type="function">
    <text evidence="10">Cell wall formation. Catalyzes the transfer of a GlcNAc subunit on undecaprenyl-pyrophosphoryl-MurNAc-pentapeptide (lipid intermediate I) to form undecaprenyl-pyrophosphoryl-MurNAc-(pentapeptide)GlcNAc (lipid intermediate II).</text>
</comment>
<dbReference type="AlphaFoldDB" id="A0A120AHT6"/>
<feature type="binding site" evidence="10">
    <location>
        <begin position="18"/>
        <end position="20"/>
    </location>
    <ligand>
        <name>UDP-N-acetyl-alpha-D-glucosamine</name>
        <dbReference type="ChEBI" id="CHEBI:57705"/>
    </ligand>
</feature>